<sequence length="909" mass="102229">MASNTLQIEKSLLTGKWHLVTSEATGQNPCLEIAEKVVNGSFREALTSSFARKLFTLSSNDDLFGQALDVSVSLSDNEEESELLRLLIAIACLHAFVQANWTGPDLDVKPLDILAPHANAISLTEEELNQKAVSNLAYGGEPAYHLTQHAAYLKIAQILLDAPYKHCQTIFWWRLRTHLIHQQVLDEPVVLPEDFLASLDRWQNPFAADDRELAGRFLLECGLLYHTFAQDKVAAEYFVKAARATDLQYELTGALGKRTKFQQNELSQLVLIAESHLPDEATEKETTVNEEEGNQLPSSSAPVPETLALNDDTLLEQTEFTSSNPSFSNSRLSHIDPTNQPPLHPLDQCILLSLCLNVRNTSPLHGLTSEQMTPYVTRVISHPRNWSIHTMALLLRSRLESTRTRTVERSTLQLQALVDQMPATDKEAAPVPERLRYFHSISLPTKWEMEKELAERFISLGVIRSALGIFERLEMWEEVVKCHVSLERAERGVAVVKELLEGKKVESETVVARGKTGVRQHVLDKAREAKLWCILGDLEPENAVEHYKRAWEISGETSGRAMRSLGGYYFARAEYKDAIECLKKSVKINPLLSRSWFILGCACMRVEDWDGGREAFGRCVAIDEEDGESWNNLASMYLRMGAVKGNDENDGQEDSTVPSVPHSNKLLAYRALKQGLKYSYDNWKMWSNYMIIAVDVGELAEACRALARVVEETSSKSGVEGVILDVDVLDRLVNAVTRAPSNPEDAIEESSASAPATPIVNPNEGHGLLPRVLDLFERTILPRVSNTRVFRAYARLMTWQGRWDDALKAWMDAYRESEAGKISRGESDVLNFNQGDAARVLWREAITEIEEIVEVLRNLGGKTSISGGKKWKLQARTVVRSFMARTRESFEDDPEWSKLEELLEELKQD</sequence>
<dbReference type="InterPro" id="IPR019734">
    <property type="entry name" value="TPR_rpt"/>
</dbReference>
<dbReference type="Gene3D" id="1.25.40.10">
    <property type="entry name" value="Tetratricopeptide repeat domain"/>
    <property type="match status" value="1"/>
</dbReference>
<evidence type="ECO:0008006" key="7">
    <source>
        <dbReference type="Google" id="ProtNLM"/>
    </source>
</evidence>
<dbReference type="SUPFAM" id="SSF48452">
    <property type="entry name" value="TPR-like"/>
    <property type="match status" value="1"/>
</dbReference>
<dbReference type="PANTHER" id="PTHR16193:SF0">
    <property type="entry name" value="TETRATRICOPEPTIDE REPEAT PROTEIN 27"/>
    <property type="match status" value="1"/>
</dbReference>
<name>A0ABR1K0C1_9AGAR</name>
<feature type="repeat" description="TPR" evidence="3">
    <location>
        <begin position="559"/>
        <end position="592"/>
    </location>
</feature>
<comment type="caution">
    <text evidence="5">The sequence shown here is derived from an EMBL/GenBank/DDBJ whole genome shotgun (WGS) entry which is preliminary data.</text>
</comment>
<evidence type="ECO:0000256" key="1">
    <source>
        <dbReference type="ARBA" id="ARBA00022737"/>
    </source>
</evidence>
<keyword evidence="6" id="KW-1185">Reference proteome</keyword>
<dbReference type="EMBL" id="JBANRG010000002">
    <property type="protein sequence ID" value="KAK7470475.1"/>
    <property type="molecule type" value="Genomic_DNA"/>
</dbReference>
<dbReference type="PROSITE" id="PS50005">
    <property type="entry name" value="TPR"/>
    <property type="match status" value="1"/>
</dbReference>
<keyword evidence="1" id="KW-0677">Repeat</keyword>
<feature type="region of interest" description="Disordered" evidence="4">
    <location>
        <begin position="741"/>
        <end position="762"/>
    </location>
</feature>
<protein>
    <recommendedName>
        <fullName evidence="7">TPR repeat-containing protein</fullName>
    </recommendedName>
</protein>
<proteinExistence type="predicted"/>
<evidence type="ECO:0000256" key="4">
    <source>
        <dbReference type="SAM" id="MobiDB-lite"/>
    </source>
</evidence>
<feature type="region of interest" description="Disordered" evidence="4">
    <location>
        <begin position="279"/>
        <end position="305"/>
    </location>
</feature>
<organism evidence="5 6">
    <name type="scientific">Marasmiellus scandens</name>
    <dbReference type="NCBI Taxonomy" id="2682957"/>
    <lineage>
        <taxon>Eukaryota</taxon>
        <taxon>Fungi</taxon>
        <taxon>Dikarya</taxon>
        <taxon>Basidiomycota</taxon>
        <taxon>Agaricomycotina</taxon>
        <taxon>Agaricomycetes</taxon>
        <taxon>Agaricomycetidae</taxon>
        <taxon>Agaricales</taxon>
        <taxon>Marasmiineae</taxon>
        <taxon>Omphalotaceae</taxon>
        <taxon>Marasmiellus</taxon>
    </lineage>
</organism>
<gene>
    <name evidence="5" type="ORF">VKT23_001901</name>
</gene>
<reference evidence="5 6" key="1">
    <citation type="submission" date="2024-01" db="EMBL/GenBank/DDBJ databases">
        <title>A draft genome for the cacao thread blight pathogen Marasmiellus scandens.</title>
        <authorList>
            <person name="Baruah I.K."/>
            <person name="Leung J."/>
            <person name="Bukari Y."/>
            <person name="Amoako-Attah I."/>
            <person name="Meinhardt L.W."/>
            <person name="Bailey B.A."/>
            <person name="Cohen S.P."/>
        </authorList>
    </citation>
    <scope>NUCLEOTIDE SEQUENCE [LARGE SCALE GENOMIC DNA]</scope>
    <source>
        <strain evidence="5 6">GH-19</strain>
    </source>
</reference>
<accession>A0ABR1K0C1</accession>
<dbReference type="Proteomes" id="UP001498398">
    <property type="component" value="Unassembled WGS sequence"/>
</dbReference>
<dbReference type="SMART" id="SM00028">
    <property type="entry name" value="TPR"/>
    <property type="match status" value="2"/>
</dbReference>
<dbReference type="PANTHER" id="PTHR16193">
    <property type="entry name" value="TETRATRICOPEPTIDE REPEAT PROTEIN 27"/>
    <property type="match status" value="1"/>
</dbReference>
<evidence type="ECO:0000256" key="3">
    <source>
        <dbReference type="PROSITE-ProRule" id="PRU00339"/>
    </source>
</evidence>
<evidence type="ECO:0000256" key="2">
    <source>
        <dbReference type="ARBA" id="ARBA00022803"/>
    </source>
</evidence>
<keyword evidence="2 3" id="KW-0802">TPR repeat</keyword>
<evidence type="ECO:0000313" key="5">
    <source>
        <dbReference type="EMBL" id="KAK7470475.1"/>
    </source>
</evidence>
<dbReference type="InterPro" id="IPR011990">
    <property type="entry name" value="TPR-like_helical_dom_sf"/>
</dbReference>
<evidence type="ECO:0000313" key="6">
    <source>
        <dbReference type="Proteomes" id="UP001498398"/>
    </source>
</evidence>
<dbReference type="InterPro" id="IPR044244">
    <property type="entry name" value="TTC27/Emw1"/>
</dbReference>